<dbReference type="InterPro" id="IPR041561">
    <property type="entry name" value="PglD_N"/>
</dbReference>
<dbReference type="RefSeq" id="WP_219877538.1">
    <property type="nucleotide sequence ID" value="NZ_JAHYXK010000008.1"/>
</dbReference>
<accession>A0ABS7CV38</accession>
<evidence type="ECO:0000259" key="5">
    <source>
        <dbReference type="Pfam" id="PF17836"/>
    </source>
</evidence>
<dbReference type="Gene3D" id="2.160.10.10">
    <property type="entry name" value="Hexapeptide repeat proteins"/>
    <property type="match status" value="1"/>
</dbReference>
<dbReference type="InterPro" id="IPR011004">
    <property type="entry name" value="Trimer_LpxA-like_sf"/>
</dbReference>
<dbReference type="InterPro" id="IPR050179">
    <property type="entry name" value="Trans_hexapeptide_repeat"/>
</dbReference>
<keyword evidence="3" id="KW-0677">Repeat</keyword>
<dbReference type="Pfam" id="PF17836">
    <property type="entry name" value="PglD_N"/>
    <property type="match status" value="1"/>
</dbReference>
<proteinExistence type="inferred from homology"/>
<protein>
    <submittedName>
        <fullName evidence="6">Acetyltransferase</fullName>
    </submittedName>
</protein>
<keyword evidence="4" id="KW-0012">Acyltransferase</keyword>
<evidence type="ECO:0000256" key="2">
    <source>
        <dbReference type="ARBA" id="ARBA00022679"/>
    </source>
</evidence>
<reference evidence="6 7" key="1">
    <citation type="journal article" date="2016" name="Int. J. Syst. Evol. Microbiol.">
        <title>Pontibacter aydingkolensis sp. nov., isolated from soil of a salt lake.</title>
        <authorList>
            <person name="Osman G."/>
            <person name="Zhang T."/>
            <person name="Lou K."/>
            <person name="Gao Y."/>
            <person name="Chang W."/>
            <person name="Lin Q."/>
            <person name="Yang H.M."/>
            <person name="Huo X.D."/>
            <person name="Wang N."/>
        </authorList>
    </citation>
    <scope>NUCLEOTIDE SEQUENCE [LARGE SCALE GENOMIC DNA]</scope>
    <source>
        <strain evidence="6 7">KACC 19255</strain>
    </source>
</reference>
<dbReference type="InterPro" id="IPR018357">
    <property type="entry name" value="Hexapep_transf_CS"/>
</dbReference>
<dbReference type="EMBL" id="JAHYXK010000008">
    <property type="protein sequence ID" value="MBW7467660.1"/>
    <property type="molecule type" value="Genomic_DNA"/>
</dbReference>
<dbReference type="Pfam" id="PF00132">
    <property type="entry name" value="Hexapep"/>
    <property type="match status" value="1"/>
</dbReference>
<dbReference type="Gene3D" id="3.40.50.20">
    <property type="match status" value="1"/>
</dbReference>
<feature type="domain" description="PglD N-terminal" evidence="5">
    <location>
        <begin position="3"/>
        <end position="82"/>
    </location>
</feature>
<keyword evidence="7" id="KW-1185">Reference proteome</keyword>
<evidence type="ECO:0000256" key="3">
    <source>
        <dbReference type="ARBA" id="ARBA00022737"/>
    </source>
</evidence>
<dbReference type="InterPro" id="IPR001451">
    <property type="entry name" value="Hexapep"/>
</dbReference>
<dbReference type="NCBIfam" id="TIGR03570">
    <property type="entry name" value="NeuD_NnaD"/>
    <property type="match status" value="1"/>
</dbReference>
<evidence type="ECO:0000256" key="1">
    <source>
        <dbReference type="ARBA" id="ARBA00007274"/>
    </source>
</evidence>
<dbReference type="PROSITE" id="PS00101">
    <property type="entry name" value="HEXAPEP_TRANSFERASES"/>
    <property type="match status" value="1"/>
</dbReference>
<dbReference type="Proteomes" id="UP000813018">
    <property type="component" value="Unassembled WGS sequence"/>
</dbReference>
<gene>
    <name evidence="6" type="ORF">K0O23_11330</name>
</gene>
<dbReference type="InterPro" id="IPR020019">
    <property type="entry name" value="AcTrfase_PglD-like"/>
</dbReference>
<evidence type="ECO:0000313" key="7">
    <source>
        <dbReference type="Proteomes" id="UP000813018"/>
    </source>
</evidence>
<organism evidence="6 7">
    <name type="scientific">Pontibacter aydingkolensis</name>
    <dbReference type="NCBI Taxonomy" id="1911536"/>
    <lineage>
        <taxon>Bacteria</taxon>
        <taxon>Pseudomonadati</taxon>
        <taxon>Bacteroidota</taxon>
        <taxon>Cytophagia</taxon>
        <taxon>Cytophagales</taxon>
        <taxon>Hymenobacteraceae</taxon>
        <taxon>Pontibacter</taxon>
    </lineage>
</organism>
<sequence>MKKIAVFGAGGFGKEVMMLIEQINATNQTWHILGFYDDGIKKGTVINQYEVLGGVNDLNAITEEVSVVIAIGDSGIRANVKSQLNSSFINFPILIHPNVLIGNYVTIGEGTIITANNILTININVGKFVILNLACTVGHDAVLEDFTSFMPSVNISGGVIVREGVYVGTGAQILNHLEIGAHTKIGAGAVVKESLPANCTAVGVPAITVRYHDNKN</sequence>
<dbReference type="CDD" id="cd03360">
    <property type="entry name" value="LbH_AT_putative"/>
    <property type="match status" value="1"/>
</dbReference>
<dbReference type="PANTHER" id="PTHR43300">
    <property type="entry name" value="ACETYLTRANSFERASE"/>
    <property type="match status" value="1"/>
</dbReference>
<keyword evidence="2" id="KW-0808">Transferase</keyword>
<dbReference type="PANTHER" id="PTHR43300:SF7">
    <property type="entry name" value="UDP-N-ACETYLBACILLOSAMINE N-ACETYLTRANSFERASE"/>
    <property type="match status" value="1"/>
</dbReference>
<name>A0ABS7CV38_9BACT</name>
<evidence type="ECO:0000313" key="6">
    <source>
        <dbReference type="EMBL" id="MBW7467660.1"/>
    </source>
</evidence>
<evidence type="ECO:0000256" key="4">
    <source>
        <dbReference type="ARBA" id="ARBA00023315"/>
    </source>
</evidence>
<comment type="similarity">
    <text evidence="1">Belongs to the transferase hexapeptide repeat family.</text>
</comment>
<dbReference type="SUPFAM" id="SSF51161">
    <property type="entry name" value="Trimeric LpxA-like enzymes"/>
    <property type="match status" value="1"/>
</dbReference>
<comment type="caution">
    <text evidence="6">The sequence shown here is derived from an EMBL/GenBank/DDBJ whole genome shotgun (WGS) entry which is preliminary data.</text>
</comment>